<dbReference type="EMBL" id="JBHRSX010000014">
    <property type="protein sequence ID" value="MFC3201354.1"/>
    <property type="molecule type" value="Genomic_DNA"/>
</dbReference>
<gene>
    <name evidence="2" type="ORF">ACFOEW_05935</name>
</gene>
<dbReference type="InterPro" id="IPR036249">
    <property type="entry name" value="Thioredoxin-like_sf"/>
</dbReference>
<dbReference type="PANTHER" id="PTHR42852">
    <property type="entry name" value="THIOL:DISULFIDE INTERCHANGE PROTEIN DSBE"/>
    <property type="match status" value="1"/>
</dbReference>
<accession>A0ABV7JTS1</accession>
<dbReference type="SUPFAM" id="SSF52833">
    <property type="entry name" value="Thioredoxin-like"/>
    <property type="match status" value="1"/>
</dbReference>
<dbReference type="CDD" id="cd02966">
    <property type="entry name" value="TlpA_like_family"/>
    <property type="match status" value="1"/>
</dbReference>
<dbReference type="InterPro" id="IPR050553">
    <property type="entry name" value="Thioredoxin_ResA/DsbE_sf"/>
</dbReference>
<evidence type="ECO:0000313" key="3">
    <source>
        <dbReference type="Proteomes" id="UP001595477"/>
    </source>
</evidence>
<dbReference type="Gene3D" id="3.40.30.10">
    <property type="entry name" value="Glutaredoxin"/>
    <property type="match status" value="1"/>
</dbReference>
<comment type="caution">
    <text evidence="2">The sequence shown here is derived from an EMBL/GenBank/DDBJ whole genome shotgun (WGS) entry which is preliminary data.</text>
</comment>
<evidence type="ECO:0000313" key="2">
    <source>
        <dbReference type="EMBL" id="MFC3201354.1"/>
    </source>
</evidence>
<reference evidence="3" key="1">
    <citation type="journal article" date="2019" name="Int. J. Syst. Evol. Microbiol.">
        <title>The Global Catalogue of Microorganisms (GCM) 10K type strain sequencing project: providing services to taxonomists for standard genome sequencing and annotation.</title>
        <authorList>
            <consortium name="The Broad Institute Genomics Platform"/>
            <consortium name="The Broad Institute Genome Sequencing Center for Infectious Disease"/>
            <person name="Wu L."/>
            <person name="Ma J."/>
        </authorList>
    </citation>
    <scope>NUCLEOTIDE SEQUENCE [LARGE SCALE GENOMIC DNA]</scope>
    <source>
        <strain evidence="3">KCTC 52449</strain>
    </source>
</reference>
<keyword evidence="3" id="KW-1185">Reference proteome</keyword>
<dbReference type="Pfam" id="PF00578">
    <property type="entry name" value="AhpC-TSA"/>
    <property type="match status" value="1"/>
</dbReference>
<organism evidence="2 3">
    <name type="scientific">Alteromonas oceani</name>
    <dbReference type="NCBI Taxonomy" id="2071609"/>
    <lineage>
        <taxon>Bacteria</taxon>
        <taxon>Pseudomonadati</taxon>
        <taxon>Pseudomonadota</taxon>
        <taxon>Gammaproteobacteria</taxon>
        <taxon>Alteromonadales</taxon>
        <taxon>Alteromonadaceae</taxon>
        <taxon>Alteromonas/Salinimonas group</taxon>
        <taxon>Alteromonas</taxon>
    </lineage>
</organism>
<dbReference type="PANTHER" id="PTHR42852:SF17">
    <property type="entry name" value="THIOREDOXIN-LIKE PROTEIN HI_1115"/>
    <property type="match status" value="1"/>
</dbReference>
<feature type="domain" description="Thioredoxin" evidence="1">
    <location>
        <begin position="28"/>
        <end position="163"/>
    </location>
</feature>
<protein>
    <submittedName>
        <fullName evidence="2">TlpA family protein disulfide reductase</fullName>
    </submittedName>
</protein>
<dbReference type="InterPro" id="IPR000866">
    <property type="entry name" value="AhpC/TSA"/>
</dbReference>
<evidence type="ECO:0000259" key="1">
    <source>
        <dbReference type="PROSITE" id="PS51352"/>
    </source>
</evidence>
<name>A0ABV7JTS1_9ALTE</name>
<dbReference type="InterPro" id="IPR013766">
    <property type="entry name" value="Thioredoxin_domain"/>
</dbReference>
<dbReference type="RefSeq" id="WP_164464571.1">
    <property type="nucleotide sequence ID" value="NZ_JBHRSX010000014.1"/>
</dbReference>
<dbReference type="Proteomes" id="UP001595477">
    <property type="component" value="Unassembled WGS sequence"/>
</dbReference>
<sequence>MQNTSSRVIGIILLLLAVNWPTVAQEQRPAVQQAPSFHFSGLNGESFDFPAQRADKPALLYFWATWCPYCKKATPRVVKLHEQFSEQINVLAVNVGINDSVAKAQQYLRDYDIHFPVAFDHESQISQAYHVFGTPVFVIVSQSGQILYRGHRYPDGIEQALTN</sequence>
<proteinExistence type="predicted"/>
<dbReference type="PROSITE" id="PS51352">
    <property type="entry name" value="THIOREDOXIN_2"/>
    <property type="match status" value="1"/>
</dbReference>